<accession>A0A9P6H9Q2</accession>
<sequence length="206" mass="23078">MAQPFLKLALPDEDGKHSGSWQTKLNLGFSIHHDLELKMHIPSVVRVLPRKYYSYSHSSNGQIVMRRQQCYTSYCGTTLGRLRSWARTDASLVEWDGWSRASVPAPIDDPWVTTFTMVSRFVAPIVNAIIEAILVVQEAVATGTSIPILRSESSPPDGGSVGSPQTTLPGHPWRMEYCHADPQVHKLFLDRRNRCGTKLGRLHDTI</sequence>
<keyword evidence="2" id="KW-1185">Reference proteome</keyword>
<dbReference type="Proteomes" id="UP000736335">
    <property type="component" value="Unassembled WGS sequence"/>
</dbReference>
<name>A0A9P6H9Q2_9AGAM</name>
<evidence type="ECO:0000313" key="1">
    <source>
        <dbReference type="EMBL" id="KAF9782483.1"/>
    </source>
</evidence>
<dbReference type="AlphaFoldDB" id="A0A9P6H9Q2"/>
<reference evidence="1" key="1">
    <citation type="journal article" date="2020" name="Nat. Commun.">
        <title>Large-scale genome sequencing of mycorrhizal fungi provides insights into the early evolution of symbiotic traits.</title>
        <authorList>
            <person name="Miyauchi S."/>
            <person name="Kiss E."/>
            <person name="Kuo A."/>
            <person name="Drula E."/>
            <person name="Kohler A."/>
            <person name="Sanchez-Garcia M."/>
            <person name="Morin E."/>
            <person name="Andreopoulos B."/>
            <person name="Barry K.W."/>
            <person name="Bonito G."/>
            <person name="Buee M."/>
            <person name="Carver A."/>
            <person name="Chen C."/>
            <person name="Cichocki N."/>
            <person name="Clum A."/>
            <person name="Culley D."/>
            <person name="Crous P.W."/>
            <person name="Fauchery L."/>
            <person name="Girlanda M."/>
            <person name="Hayes R.D."/>
            <person name="Keri Z."/>
            <person name="LaButti K."/>
            <person name="Lipzen A."/>
            <person name="Lombard V."/>
            <person name="Magnuson J."/>
            <person name="Maillard F."/>
            <person name="Murat C."/>
            <person name="Nolan M."/>
            <person name="Ohm R.A."/>
            <person name="Pangilinan J."/>
            <person name="Pereira M.F."/>
            <person name="Perotto S."/>
            <person name="Peter M."/>
            <person name="Pfister S."/>
            <person name="Riley R."/>
            <person name="Sitrit Y."/>
            <person name="Stielow J.B."/>
            <person name="Szollosi G."/>
            <person name="Zifcakova L."/>
            <person name="Stursova M."/>
            <person name="Spatafora J.W."/>
            <person name="Tedersoo L."/>
            <person name="Vaario L.M."/>
            <person name="Yamada A."/>
            <person name="Yan M."/>
            <person name="Wang P."/>
            <person name="Xu J."/>
            <person name="Bruns T."/>
            <person name="Baldrian P."/>
            <person name="Vilgalys R."/>
            <person name="Dunand C."/>
            <person name="Henrissat B."/>
            <person name="Grigoriev I.V."/>
            <person name="Hibbett D."/>
            <person name="Nagy L.G."/>
            <person name="Martin F.M."/>
        </authorList>
    </citation>
    <scope>NUCLEOTIDE SEQUENCE</scope>
    <source>
        <strain evidence="1">UH-Tt-Lm1</strain>
    </source>
</reference>
<gene>
    <name evidence="1" type="ORF">BJ322DRAFT_223148</name>
</gene>
<protein>
    <submittedName>
        <fullName evidence="1">Uncharacterized protein</fullName>
    </submittedName>
</protein>
<organism evidence="1 2">
    <name type="scientific">Thelephora terrestris</name>
    <dbReference type="NCBI Taxonomy" id="56493"/>
    <lineage>
        <taxon>Eukaryota</taxon>
        <taxon>Fungi</taxon>
        <taxon>Dikarya</taxon>
        <taxon>Basidiomycota</taxon>
        <taxon>Agaricomycotina</taxon>
        <taxon>Agaricomycetes</taxon>
        <taxon>Thelephorales</taxon>
        <taxon>Thelephoraceae</taxon>
        <taxon>Thelephora</taxon>
    </lineage>
</organism>
<proteinExistence type="predicted"/>
<evidence type="ECO:0000313" key="2">
    <source>
        <dbReference type="Proteomes" id="UP000736335"/>
    </source>
</evidence>
<comment type="caution">
    <text evidence="1">The sequence shown here is derived from an EMBL/GenBank/DDBJ whole genome shotgun (WGS) entry which is preliminary data.</text>
</comment>
<dbReference type="EMBL" id="WIUZ02000012">
    <property type="protein sequence ID" value="KAF9782483.1"/>
    <property type="molecule type" value="Genomic_DNA"/>
</dbReference>
<reference evidence="1" key="2">
    <citation type="submission" date="2020-11" db="EMBL/GenBank/DDBJ databases">
        <authorList>
            <consortium name="DOE Joint Genome Institute"/>
            <person name="Kuo A."/>
            <person name="Miyauchi S."/>
            <person name="Kiss E."/>
            <person name="Drula E."/>
            <person name="Kohler A."/>
            <person name="Sanchez-Garcia M."/>
            <person name="Andreopoulos B."/>
            <person name="Barry K.W."/>
            <person name="Bonito G."/>
            <person name="Buee M."/>
            <person name="Carver A."/>
            <person name="Chen C."/>
            <person name="Cichocki N."/>
            <person name="Clum A."/>
            <person name="Culley D."/>
            <person name="Crous P.W."/>
            <person name="Fauchery L."/>
            <person name="Girlanda M."/>
            <person name="Hayes R."/>
            <person name="Keri Z."/>
            <person name="Labutti K."/>
            <person name="Lipzen A."/>
            <person name="Lombard V."/>
            <person name="Magnuson J."/>
            <person name="Maillard F."/>
            <person name="Morin E."/>
            <person name="Murat C."/>
            <person name="Nolan M."/>
            <person name="Ohm R."/>
            <person name="Pangilinan J."/>
            <person name="Pereira M."/>
            <person name="Perotto S."/>
            <person name="Peter M."/>
            <person name="Riley R."/>
            <person name="Sitrit Y."/>
            <person name="Stielow B."/>
            <person name="Szollosi G."/>
            <person name="Zifcakova L."/>
            <person name="Stursova M."/>
            <person name="Spatafora J.W."/>
            <person name="Tedersoo L."/>
            <person name="Vaario L.-M."/>
            <person name="Yamada A."/>
            <person name="Yan M."/>
            <person name="Wang P."/>
            <person name="Xu J."/>
            <person name="Bruns T."/>
            <person name="Baldrian P."/>
            <person name="Vilgalys R."/>
            <person name="Henrissat B."/>
            <person name="Grigoriev I.V."/>
            <person name="Hibbett D."/>
            <person name="Nagy L.G."/>
            <person name="Martin F.M."/>
        </authorList>
    </citation>
    <scope>NUCLEOTIDE SEQUENCE</scope>
    <source>
        <strain evidence="1">UH-Tt-Lm1</strain>
    </source>
</reference>